<dbReference type="OMA" id="DPRWLNV"/>
<evidence type="ECO:0000256" key="2">
    <source>
        <dbReference type="ARBA" id="ARBA00022692"/>
    </source>
</evidence>
<evidence type="ECO:0000313" key="10">
    <source>
        <dbReference type="Proteomes" id="UP000011715"/>
    </source>
</evidence>
<proteinExistence type="predicted"/>
<reference evidence="10" key="1">
    <citation type="submission" date="2010-05" db="EMBL/GenBank/DDBJ databases">
        <title>The genome sequence of Magnaporthe poae strain ATCC 64411.</title>
        <authorList>
            <person name="Ma L.-J."/>
            <person name="Dead R."/>
            <person name="Young S."/>
            <person name="Zeng Q."/>
            <person name="Koehrsen M."/>
            <person name="Alvarado L."/>
            <person name="Berlin A."/>
            <person name="Chapman S.B."/>
            <person name="Chen Z."/>
            <person name="Freedman E."/>
            <person name="Gellesch M."/>
            <person name="Goldberg J."/>
            <person name="Griggs A."/>
            <person name="Gujja S."/>
            <person name="Heilman E.R."/>
            <person name="Heiman D."/>
            <person name="Hepburn T."/>
            <person name="Howarth C."/>
            <person name="Jen D."/>
            <person name="Larson L."/>
            <person name="Mehta T."/>
            <person name="Neiman D."/>
            <person name="Pearson M."/>
            <person name="Roberts A."/>
            <person name="Saif S."/>
            <person name="Shea T."/>
            <person name="Shenoy N."/>
            <person name="Sisk P."/>
            <person name="Stolte C."/>
            <person name="Sykes S."/>
            <person name="Walk T."/>
            <person name="White J."/>
            <person name="Yandava C."/>
            <person name="Haas B."/>
            <person name="Nusbaum C."/>
            <person name="Birren B."/>
        </authorList>
    </citation>
    <scope>NUCLEOTIDE SEQUENCE [LARGE SCALE GENOMIC DNA]</scope>
    <source>
        <strain evidence="10">ATCC 64411 / 73-15</strain>
    </source>
</reference>
<dbReference type="EMBL" id="ADBL01002745">
    <property type="status" value="NOT_ANNOTATED_CDS"/>
    <property type="molecule type" value="Genomic_DNA"/>
</dbReference>
<dbReference type="Proteomes" id="UP000011715">
    <property type="component" value="Unassembled WGS sequence"/>
</dbReference>
<evidence type="ECO:0000256" key="7">
    <source>
        <dbReference type="SAM" id="Phobius"/>
    </source>
</evidence>
<dbReference type="EnsemblFungi" id="MAPG_11166T0">
    <property type="protein sequence ID" value="MAPG_11166T0"/>
    <property type="gene ID" value="MAPG_11166"/>
</dbReference>
<dbReference type="EMBL" id="GL876979">
    <property type="protein sequence ID" value="KLU92220.1"/>
    <property type="molecule type" value="Genomic_DNA"/>
</dbReference>
<organism evidence="9 10">
    <name type="scientific">Magnaporthiopsis poae (strain ATCC 64411 / 73-15)</name>
    <name type="common">Kentucky bluegrass fungus</name>
    <name type="synonym">Magnaporthe poae</name>
    <dbReference type="NCBI Taxonomy" id="644358"/>
    <lineage>
        <taxon>Eukaryota</taxon>
        <taxon>Fungi</taxon>
        <taxon>Dikarya</taxon>
        <taxon>Ascomycota</taxon>
        <taxon>Pezizomycotina</taxon>
        <taxon>Sordariomycetes</taxon>
        <taxon>Sordariomycetidae</taxon>
        <taxon>Magnaporthales</taxon>
        <taxon>Magnaporthaceae</taxon>
        <taxon>Magnaporthiopsis</taxon>
    </lineage>
</organism>
<protein>
    <recommendedName>
        <fullName evidence="11">Mg2+ transporter protein, CorA-like/Zinc transport protein ZntB</fullName>
    </recommendedName>
</protein>
<feature type="compositionally biased region" description="Basic and acidic residues" evidence="6">
    <location>
        <begin position="61"/>
        <end position="72"/>
    </location>
</feature>
<accession>A0A0C4EEJ3</accession>
<reference evidence="8" key="3">
    <citation type="submission" date="2011-03" db="EMBL/GenBank/DDBJ databases">
        <title>Annotation of Magnaporthe poae ATCC 64411.</title>
        <authorList>
            <person name="Ma L.-J."/>
            <person name="Dead R."/>
            <person name="Young S.K."/>
            <person name="Zeng Q."/>
            <person name="Gargeya S."/>
            <person name="Fitzgerald M."/>
            <person name="Haas B."/>
            <person name="Abouelleil A."/>
            <person name="Alvarado L."/>
            <person name="Arachchi H.M."/>
            <person name="Berlin A."/>
            <person name="Brown A."/>
            <person name="Chapman S.B."/>
            <person name="Chen Z."/>
            <person name="Dunbar C."/>
            <person name="Freedman E."/>
            <person name="Gearin G."/>
            <person name="Gellesch M."/>
            <person name="Goldberg J."/>
            <person name="Griggs A."/>
            <person name="Gujja S."/>
            <person name="Heiman D."/>
            <person name="Howarth C."/>
            <person name="Larson L."/>
            <person name="Lui A."/>
            <person name="MacDonald P.J.P."/>
            <person name="Mehta T."/>
            <person name="Montmayeur A."/>
            <person name="Murphy C."/>
            <person name="Neiman D."/>
            <person name="Pearson M."/>
            <person name="Priest M."/>
            <person name="Roberts A."/>
            <person name="Saif S."/>
            <person name="Shea T."/>
            <person name="Shenoy N."/>
            <person name="Sisk P."/>
            <person name="Stolte C."/>
            <person name="Sykes S."/>
            <person name="Yandava C."/>
            <person name="Wortman J."/>
            <person name="Nusbaum C."/>
            <person name="Birren B."/>
        </authorList>
    </citation>
    <scope>NUCLEOTIDE SEQUENCE</scope>
    <source>
        <strain evidence="8">ATCC 64411</strain>
    </source>
</reference>
<feature type="compositionally biased region" description="Acidic residues" evidence="6">
    <location>
        <begin position="488"/>
        <end position="502"/>
    </location>
</feature>
<dbReference type="Gene3D" id="1.20.58.340">
    <property type="entry name" value="Magnesium transport protein CorA, transmembrane region"/>
    <property type="match status" value="1"/>
</dbReference>
<dbReference type="OrthoDB" id="3231000at2759"/>
<evidence type="ECO:0000256" key="4">
    <source>
        <dbReference type="ARBA" id="ARBA00023136"/>
    </source>
</evidence>
<feature type="transmembrane region" description="Helical" evidence="7">
    <location>
        <begin position="834"/>
        <end position="853"/>
    </location>
</feature>
<feature type="transmembrane region" description="Helical" evidence="7">
    <location>
        <begin position="860"/>
        <end position="879"/>
    </location>
</feature>
<keyword evidence="10" id="KW-1185">Reference proteome</keyword>
<feature type="compositionally biased region" description="Basic and acidic residues" evidence="6">
    <location>
        <begin position="436"/>
        <end position="445"/>
    </location>
</feature>
<dbReference type="STRING" id="644358.A0A0C4EEJ3"/>
<reference evidence="9" key="5">
    <citation type="submission" date="2015-06" db="UniProtKB">
        <authorList>
            <consortium name="EnsemblFungi"/>
        </authorList>
    </citation>
    <scope>IDENTIFICATION</scope>
    <source>
        <strain evidence="9">ATCC 64411</strain>
    </source>
</reference>
<dbReference type="SUPFAM" id="SSF144083">
    <property type="entry name" value="Magnesium transport protein CorA, transmembrane region"/>
    <property type="match status" value="1"/>
</dbReference>
<reference evidence="8" key="2">
    <citation type="submission" date="2010-05" db="EMBL/GenBank/DDBJ databases">
        <title>The Genome Sequence of Magnaporthe poae strain ATCC 64411.</title>
        <authorList>
            <consortium name="The Broad Institute Genome Sequencing Platform"/>
            <consortium name="Broad Institute Genome Sequencing Center for Infectious Disease"/>
            <person name="Ma L.-J."/>
            <person name="Dead R."/>
            <person name="Young S."/>
            <person name="Zeng Q."/>
            <person name="Koehrsen M."/>
            <person name="Alvarado L."/>
            <person name="Berlin A."/>
            <person name="Chapman S.B."/>
            <person name="Chen Z."/>
            <person name="Freedman E."/>
            <person name="Gellesch M."/>
            <person name="Goldberg J."/>
            <person name="Griggs A."/>
            <person name="Gujja S."/>
            <person name="Heilman E.R."/>
            <person name="Heiman D."/>
            <person name="Hepburn T."/>
            <person name="Howarth C."/>
            <person name="Jen D."/>
            <person name="Larson L."/>
            <person name="Mehta T."/>
            <person name="Neiman D."/>
            <person name="Pearson M."/>
            <person name="Roberts A."/>
            <person name="Saif S."/>
            <person name="Shea T."/>
            <person name="Shenoy N."/>
            <person name="Sisk P."/>
            <person name="Stolte C."/>
            <person name="Sykes S."/>
            <person name="Walk T."/>
            <person name="White J."/>
            <person name="Yandava C."/>
            <person name="Haas B."/>
            <person name="Nusbaum C."/>
            <person name="Birren B."/>
        </authorList>
    </citation>
    <scope>NUCLEOTIDE SEQUENCE</scope>
    <source>
        <strain evidence="8">ATCC 64411</strain>
    </source>
</reference>
<dbReference type="VEuPathDB" id="FungiDB:MAPG_11166"/>
<keyword evidence="3 7" id="KW-1133">Transmembrane helix</keyword>
<evidence type="ECO:0000256" key="1">
    <source>
        <dbReference type="ARBA" id="ARBA00004141"/>
    </source>
</evidence>
<sequence length="942" mass="105001">MPTKKPKINTDGGEEGRGYDLEWPPSQRWNPQYNVPRNSTELSDKDRQIQGSAGATFAAKQEGDAVDGPRDNEDGDGGLASLDHWLETSAELYMNDLDNRARWDPRWLNITRRERFQSLGSARITVVDYLKHAVVRDTFTTVEENGALGGSRSSSEKRRLAAALRSRPSDGGLRVVVVTDLSRFVMGALGQLFEVDPEFWFEHLTNSGYCGSDANLKIKNAVWMNWAQRETRFRHRGLPGPGQLTEWNGFHEQEIEMRIGGDGRLLMERDVALDRFGLTIRSSLRNRPAPLASPGGKPKSTGGEFFGPFGGASEPPKLDAGGKEGSARIKASNVYRPYSTFTSLPKNRKQWKNRDLRVMAPEGASIWSGADAEGRQTVLVVLDPPRAMRNVKTSDVTPSLTFMPRPMEIEAYTDEEAWRTADSGETYLDPPPLPLTKDERRAERKAAKRLRLQQRARRKALEKEAKKNVAAGKQPLQVGRNMGLDVVAMEEDGPGNEDDDDGRSEASHHSESSSYSEDEYREAHYSKYKNATWYARDRDFARKYALSTEELVLRYIIGPEQGDPNRGSCPASLAATTLAQISLDDLWRLLAEMRLTLDHIDADMATDLHLHLVEAVGITMQKDLSWARDTARELREYVAQLTQAFSTLCPPDPQQAQKSEDGCANEHQDLVAEMASLAKEVKRLQARVDSTLQLLLTSIGLAQSALVIGQTSGINKLTELAFIFIPLSFITSVFSMQVAEMTTNPPGIWIWGVTLAVVFVVTYSVRIFLRSPTVRRAGVIVRATIMNRFSSSSSASSSNRLNSLSARAVLKFVCAVLLTIAIFGPIFFGLLCLFIATYLVWFGTAAVSVYFLATRWPDALALGLCFGVGLPGSVLGFWLRVRFEEEVDTALERMTNLPALEKTLTRVRDRLLPNKWYYDNETDVDLAREGYSTYAKQQTVGT</sequence>
<dbReference type="InterPro" id="IPR002523">
    <property type="entry name" value="MgTranspt_CorA/ZnTranspt_ZntB"/>
</dbReference>
<feature type="compositionally biased region" description="Basic residues" evidence="6">
    <location>
        <begin position="446"/>
        <end position="458"/>
    </location>
</feature>
<keyword evidence="5" id="KW-0175">Coiled coil</keyword>
<evidence type="ECO:0000313" key="9">
    <source>
        <dbReference type="EnsemblFungi" id="MAPG_11166T0"/>
    </source>
</evidence>
<dbReference type="eggNOG" id="ENOG502S52U">
    <property type="taxonomic scope" value="Eukaryota"/>
</dbReference>
<keyword evidence="4 7" id="KW-0472">Membrane</keyword>
<feature type="transmembrane region" description="Helical" evidence="7">
    <location>
        <begin position="720"/>
        <end position="736"/>
    </location>
</feature>
<evidence type="ECO:0000256" key="5">
    <source>
        <dbReference type="SAM" id="Coils"/>
    </source>
</evidence>
<reference evidence="9" key="4">
    <citation type="journal article" date="2015" name="G3 (Bethesda)">
        <title>Genome sequences of three phytopathogenic species of the Magnaporthaceae family of fungi.</title>
        <authorList>
            <person name="Okagaki L.H."/>
            <person name="Nunes C.C."/>
            <person name="Sailsbery J."/>
            <person name="Clay B."/>
            <person name="Brown D."/>
            <person name="John T."/>
            <person name="Oh Y."/>
            <person name="Young N."/>
            <person name="Fitzgerald M."/>
            <person name="Haas B.J."/>
            <person name="Zeng Q."/>
            <person name="Young S."/>
            <person name="Adiconis X."/>
            <person name="Fan L."/>
            <person name="Levin J.Z."/>
            <person name="Mitchell T.K."/>
            <person name="Okubara P.A."/>
            <person name="Farman M.L."/>
            <person name="Kohn L.M."/>
            <person name="Birren B."/>
            <person name="Ma L.-J."/>
            <person name="Dean R.A."/>
        </authorList>
    </citation>
    <scope>NUCLEOTIDE SEQUENCE</scope>
    <source>
        <strain evidence="9">ATCC 64411 / 73-15</strain>
    </source>
</reference>
<comment type="subcellular location">
    <subcellularLocation>
        <location evidence="1">Membrane</location>
        <topology evidence="1">Multi-pass membrane protein</topology>
    </subcellularLocation>
</comment>
<feature type="region of interest" description="Disordered" evidence="6">
    <location>
        <begin position="423"/>
        <end position="521"/>
    </location>
</feature>
<keyword evidence="2 7" id="KW-0812">Transmembrane</keyword>
<dbReference type="InterPro" id="IPR045863">
    <property type="entry name" value="CorA_TM1_TM2"/>
</dbReference>
<gene>
    <name evidence="8" type="ORF">MAPG_11166</name>
</gene>
<evidence type="ECO:0000256" key="6">
    <source>
        <dbReference type="SAM" id="MobiDB-lite"/>
    </source>
</evidence>
<dbReference type="AlphaFoldDB" id="A0A0C4EEJ3"/>
<feature type="transmembrane region" description="Helical" evidence="7">
    <location>
        <begin position="691"/>
        <end position="708"/>
    </location>
</feature>
<dbReference type="GO" id="GO:0016020">
    <property type="term" value="C:membrane"/>
    <property type="evidence" value="ECO:0007669"/>
    <property type="project" value="UniProtKB-SubCell"/>
</dbReference>
<feature type="transmembrane region" description="Helical" evidence="7">
    <location>
        <begin position="808"/>
        <end position="828"/>
    </location>
</feature>
<evidence type="ECO:0000313" key="8">
    <source>
        <dbReference type="EMBL" id="KLU92220.1"/>
    </source>
</evidence>
<dbReference type="Pfam" id="PF01544">
    <property type="entry name" value="CorA"/>
    <property type="match status" value="1"/>
</dbReference>
<feature type="region of interest" description="Disordered" evidence="6">
    <location>
        <begin position="1"/>
        <end position="81"/>
    </location>
</feature>
<evidence type="ECO:0008006" key="11">
    <source>
        <dbReference type="Google" id="ProtNLM"/>
    </source>
</evidence>
<feature type="compositionally biased region" description="Polar residues" evidence="6">
    <location>
        <begin position="27"/>
        <end position="41"/>
    </location>
</feature>
<dbReference type="GO" id="GO:0046873">
    <property type="term" value="F:metal ion transmembrane transporter activity"/>
    <property type="evidence" value="ECO:0007669"/>
    <property type="project" value="InterPro"/>
</dbReference>
<feature type="coiled-coil region" evidence="5">
    <location>
        <begin position="667"/>
        <end position="694"/>
    </location>
</feature>
<evidence type="ECO:0000256" key="3">
    <source>
        <dbReference type="ARBA" id="ARBA00022989"/>
    </source>
</evidence>
<name>A0A0C4EEJ3_MAGP6</name>
<feature type="transmembrane region" description="Helical" evidence="7">
    <location>
        <begin position="748"/>
        <end position="769"/>
    </location>
</feature>